<dbReference type="PROSITE" id="PS50261">
    <property type="entry name" value="G_PROTEIN_RECEP_F2_4"/>
    <property type="match status" value="1"/>
</dbReference>
<dbReference type="Proteomes" id="UP000198287">
    <property type="component" value="Unassembled WGS sequence"/>
</dbReference>
<proteinExistence type="predicted"/>
<dbReference type="PANTHER" id="PTHR46953:SF1">
    <property type="entry name" value="G-PROTEIN COUPLED RECEPTOR MTH-LIKE 1-RELATED"/>
    <property type="match status" value="1"/>
</dbReference>
<organism evidence="9 10">
    <name type="scientific">Folsomia candida</name>
    <name type="common">Springtail</name>
    <dbReference type="NCBI Taxonomy" id="158441"/>
    <lineage>
        <taxon>Eukaryota</taxon>
        <taxon>Metazoa</taxon>
        <taxon>Ecdysozoa</taxon>
        <taxon>Arthropoda</taxon>
        <taxon>Hexapoda</taxon>
        <taxon>Collembola</taxon>
        <taxon>Entomobryomorpha</taxon>
        <taxon>Isotomoidea</taxon>
        <taxon>Isotomidae</taxon>
        <taxon>Proisotominae</taxon>
        <taxon>Folsomia</taxon>
    </lineage>
</organism>
<dbReference type="Gene3D" id="1.20.1070.10">
    <property type="entry name" value="Rhodopsin 7-helix transmembrane proteins"/>
    <property type="match status" value="1"/>
</dbReference>
<feature type="transmembrane region" description="Helical" evidence="6">
    <location>
        <begin position="374"/>
        <end position="395"/>
    </location>
</feature>
<dbReference type="OrthoDB" id="6134459at2759"/>
<name>A0A226E046_FOLCA</name>
<dbReference type="InterPro" id="IPR052808">
    <property type="entry name" value="GPCR_Mth-like"/>
</dbReference>
<feature type="transmembrane region" description="Helical" evidence="6">
    <location>
        <begin position="332"/>
        <end position="353"/>
    </location>
</feature>
<evidence type="ECO:0000259" key="8">
    <source>
        <dbReference type="PROSITE" id="PS50261"/>
    </source>
</evidence>
<dbReference type="EMBL" id="LNIX01000008">
    <property type="protein sequence ID" value="OXA50628.1"/>
    <property type="molecule type" value="Genomic_DNA"/>
</dbReference>
<evidence type="ECO:0000256" key="3">
    <source>
        <dbReference type="ARBA" id="ARBA00022989"/>
    </source>
</evidence>
<evidence type="ECO:0000313" key="10">
    <source>
        <dbReference type="Proteomes" id="UP000198287"/>
    </source>
</evidence>
<evidence type="ECO:0000256" key="1">
    <source>
        <dbReference type="ARBA" id="ARBA00004141"/>
    </source>
</evidence>
<evidence type="ECO:0000256" key="7">
    <source>
        <dbReference type="SAM" id="SignalP"/>
    </source>
</evidence>
<keyword evidence="10" id="KW-1185">Reference proteome</keyword>
<feature type="compositionally biased region" description="Low complexity" evidence="5">
    <location>
        <begin position="582"/>
        <end position="606"/>
    </location>
</feature>
<feature type="transmembrane region" description="Helical" evidence="6">
    <location>
        <begin position="429"/>
        <end position="455"/>
    </location>
</feature>
<evidence type="ECO:0000256" key="4">
    <source>
        <dbReference type="ARBA" id="ARBA00023136"/>
    </source>
</evidence>
<gene>
    <name evidence="9" type="ORF">Fcan01_14543</name>
</gene>
<evidence type="ECO:0000256" key="5">
    <source>
        <dbReference type="SAM" id="MobiDB-lite"/>
    </source>
</evidence>
<keyword evidence="7" id="KW-0732">Signal</keyword>
<keyword evidence="3 6" id="KW-1133">Transmembrane helix</keyword>
<comment type="caution">
    <text evidence="9">The sequence shown here is derived from an EMBL/GenBank/DDBJ whole genome shotgun (WGS) entry which is preliminary data.</text>
</comment>
<feature type="transmembrane region" description="Helical" evidence="6">
    <location>
        <begin position="301"/>
        <end position="320"/>
    </location>
</feature>
<dbReference type="AlphaFoldDB" id="A0A226E046"/>
<accession>A0A226E046</accession>
<feature type="region of interest" description="Disordered" evidence="5">
    <location>
        <begin position="569"/>
        <end position="693"/>
    </location>
</feature>
<keyword evidence="9" id="KW-0675">Receptor</keyword>
<feature type="signal peptide" evidence="7">
    <location>
        <begin position="1"/>
        <end position="34"/>
    </location>
</feature>
<evidence type="ECO:0000256" key="2">
    <source>
        <dbReference type="ARBA" id="ARBA00022692"/>
    </source>
</evidence>
<feature type="chain" id="PRO_5012217715" evidence="7">
    <location>
        <begin position="35"/>
        <end position="693"/>
    </location>
</feature>
<keyword evidence="4 6" id="KW-0472">Membrane</keyword>
<sequence length="693" mass="76334">MQYNMQMSPQSLPIFHFVLITALLSLLSTPQNDAIPTSVVGEIISENLTDFENYNSNLESIQISNSTLHSKICESNPTGSYTDLICIPKCCPAGQVLDYGGASYHIQAHTMQHAEPRCVHSGGIDWSPSDLILTDSQENDGIIYNDSIKLRENVAVFHNKLMCSPGLLYLIHENAFFDKELLELGPDQNIDRFHIFPNGTIHSESGLIFSDDICLDGIQNFVGGEIQSNYSGQHAAHVVLGVCLPEGVYDPGPPTQLGDDDDKVHFLIYWVVLPFASLFLLGTILIYLLIWSTHNIHGYTLFSYVVSLFGNYVVLFISQVGVVKYETPVCAFVGVCTHFFFLMTAAWLTVVNFDVFHTFKHLKAGRPSKNLGRYMAYFVFAVGTPVLIVFSSGLLDNAYKNDSFATSPIILPNYQRSCVLSPQSVAFYLYAPLGILVCANLVFFFATIFLLVSYQRSIGAVLKGTCTTKEDQSLRLFLKLFVVMGFSWTFEVIGWAVEKSLGDDLTGISTAVAIVDVFNLLLAIPIFFIFVWKKAIFDQLWIQYPTILQKPLRILVFCGCVDSTPDDKRPSLSAMTMSLPRNGTFTRSGTSNNNSGQGQGRMSSGSVSELIASRNRKRSNDSQGSESCRKASVPTISEVRETGGGGGDGMTVVVEESEIPGEVLTSDLDDKTGSSNVKVSHHPNDTEPPCPEI</sequence>
<dbReference type="GO" id="GO:0004888">
    <property type="term" value="F:transmembrane signaling receptor activity"/>
    <property type="evidence" value="ECO:0007669"/>
    <property type="project" value="InterPro"/>
</dbReference>
<feature type="transmembrane region" description="Helical" evidence="6">
    <location>
        <begin position="476"/>
        <end position="496"/>
    </location>
</feature>
<dbReference type="InterPro" id="IPR017981">
    <property type="entry name" value="GPCR_2-like_7TM"/>
</dbReference>
<comment type="subcellular location">
    <subcellularLocation>
        <location evidence="1">Membrane</location>
        <topology evidence="1">Multi-pass membrane protein</topology>
    </subcellularLocation>
</comment>
<keyword evidence="2 6" id="KW-0812">Transmembrane</keyword>
<dbReference type="PANTHER" id="PTHR46953">
    <property type="entry name" value="G-PROTEIN COUPLED RECEPTOR MTH-LIKE 1-RELATED"/>
    <property type="match status" value="1"/>
</dbReference>
<feature type="transmembrane region" description="Helical" evidence="6">
    <location>
        <begin position="267"/>
        <end position="289"/>
    </location>
</feature>
<feature type="domain" description="G-protein coupled receptors family 2 profile 2" evidence="8">
    <location>
        <begin position="265"/>
        <end position="490"/>
    </location>
</feature>
<protein>
    <submittedName>
        <fullName evidence="9">G-protein coupled receptor Mth2</fullName>
    </submittedName>
</protein>
<dbReference type="GO" id="GO:0007166">
    <property type="term" value="P:cell surface receptor signaling pathway"/>
    <property type="evidence" value="ECO:0007669"/>
    <property type="project" value="InterPro"/>
</dbReference>
<reference evidence="9 10" key="1">
    <citation type="submission" date="2015-12" db="EMBL/GenBank/DDBJ databases">
        <title>The genome of Folsomia candida.</title>
        <authorList>
            <person name="Faddeeva A."/>
            <person name="Derks M.F."/>
            <person name="Anvar Y."/>
            <person name="Smit S."/>
            <person name="Van Straalen N."/>
            <person name="Roelofs D."/>
        </authorList>
    </citation>
    <scope>NUCLEOTIDE SEQUENCE [LARGE SCALE GENOMIC DNA]</scope>
    <source>
        <strain evidence="9 10">VU population</strain>
        <tissue evidence="9">Whole body</tissue>
    </source>
</reference>
<dbReference type="CDD" id="cd15039">
    <property type="entry name" value="7tmB3_Methuselah-like"/>
    <property type="match status" value="1"/>
</dbReference>
<evidence type="ECO:0000256" key="6">
    <source>
        <dbReference type="SAM" id="Phobius"/>
    </source>
</evidence>
<evidence type="ECO:0000313" key="9">
    <source>
        <dbReference type="EMBL" id="OXA50628.1"/>
    </source>
</evidence>
<feature type="transmembrane region" description="Helical" evidence="6">
    <location>
        <begin position="508"/>
        <end position="532"/>
    </location>
</feature>
<dbReference type="GO" id="GO:0016020">
    <property type="term" value="C:membrane"/>
    <property type="evidence" value="ECO:0007669"/>
    <property type="project" value="UniProtKB-SubCell"/>
</dbReference>